<evidence type="ECO:0000313" key="3">
    <source>
        <dbReference type="Proteomes" id="UP000034207"/>
    </source>
</evidence>
<proteinExistence type="predicted"/>
<dbReference type="STRING" id="1618345.UT18_C0011G0024"/>
<dbReference type="Gene3D" id="2.60.40.10">
    <property type="entry name" value="Immunoglobulins"/>
    <property type="match status" value="1"/>
</dbReference>
<dbReference type="EMBL" id="LBVV01000011">
    <property type="protein sequence ID" value="KKQ94318.1"/>
    <property type="molecule type" value="Genomic_DNA"/>
</dbReference>
<comment type="caution">
    <text evidence="2">The sequence shown here is derived from an EMBL/GenBank/DDBJ whole genome shotgun (WGS) entry which is preliminary data.</text>
</comment>
<name>A0A0G0LR02_UNCC2</name>
<keyword evidence="1" id="KW-0812">Transmembrane</keyword>
<dbReference type="Proteomes" id="UP000034207">
    <property type="component" value="Unassembled WGS sequence"/>
</dbReference>
<feature type="transmembrane region" description="Helical" evidence="1">
    <location>
        <begin position="6"/>
        <end position="26"/>
    </location>
</feature>
<evidence type="ECO:0008006" key="4">
    <source>
        <dbReference type="Google" id="ProtNLM"/>
    </source>
</evidence>
<keyword evidence="1" id="KW-0472">Membrane</keyword>
<accession>A0A0G0LR02</accession>
<protein>
    <recommendedName>
        <fullName evidence="4">Bacterial Ig domain-containing protein</fullName>
    </recommendedName>
</protein>
<dbReference type="InterPro" id="IPR013783">
    <property type="entry name" value="Ig-like_fold"/>
</dbReference>
<keyword evidence="1" id="KW-1133">Transmembrane helix</keyword>
<evidence type="ECO:0000313" key="2">
    <source>
        <dbReference type="EMBL" id="KKQ94318.1"/>
    </source>
</evidence>
<dbReference type="AlphaFoldDB" id="A0A0G0LR02"/>
<organism evidence="2 3">
    <name type="scientific">candidate division CPR2 bacterium GW2011_GWC2_39_10</name>
    <dbReference type="NCBI Taxonomy" id="1618345"/>
    <lineage>
        <taxon>Bacteria</taxon>
        <taxon>Bacteria division CPR2</taxon>
    </lineage>
</organism>
<gene>
    <name evidence="2" type="ORF">UT18_C0011G0024</name>
</gene>
<evidence type="ECO:0000256" key="1">
    <source>
        <dbReference type="SAM" id="Phobius"/>
    </source>
</evidence>
<reference evidence="2 3" key="1">
    <citation type="journal article" date="2015" name="Nature">
        <title>rRNA introns, odd ribosomes, and small enigmatic genomes across a large radiation of phyla.</title>
        <authorList>
            <person name="Brown C.T."/>
            <person name="Hug L.A."/>
            <person name="Thomas B.C."/>
            <person name="Sharon I."/>
            <person name="Castelle C.J."/>
            <person name="Singh A."/>
            <person name="Wilkins M.J."/>
            <person name="Williams K.H."/>
            <person name="Banfield J.F."/>
        </authorList>
    </citation>
    <scope>NUCLEOTIDE SEQUENCE [LARGE SCALE GENOMIC DNA]</scope>
</reference>
<dbReference type="Pfam" id="PF09136">
    <property type="entry name" value="Glucodextran_B"/>
    <property type="match status" value="1"/>
</dbReference>
<sequence length="174" mass="18990">MTPTLRNILVPVLIIIAFVGIALGIANYRKQATQNKENEEVTQMAPEINLTSPQDQEKISGSDVTVKGTTDPENKITINSNDVMVGNDGFFETTVPLDNPENRVIVEATDKNGNKTSVERIVIKEGATIVTTENGELSQAGPETTIIFASGAIFVAYLARRFTFRNIATSLKKY</sequence>